<evidence type="ECO:0000313" key="6">
    <source>
        <dbReference type="Proteomes" id="UP000076852"/>
    </source>
</evidence>
<dbReference type="Pfam" id="PF14579">
    <property type="entry name" value="HHH_6"/>
    <property type="match status" value="1"/>
</dbReference>
<keyword evidence="5" id="KW-0614">Plasmid</keyword>
<feature type="domain" description="OB" evidence="3">
    <location>
        <begin position="135"/>
        <end position="201"/>
    </location>
</feature>
<dbReference type="InterPro" id="IPR029460">
    <property type="entry name" value="DNAPol_HHH"/>
</dbReference>
<evidence type="ECO:0000259" key="3">
    <source>
        <dbReference type="Pfam" id="PF01336"/>
    </source>
</evidence>
<accession>A0A167WRL6</accession>
<evidence type="ECO:0000256" key="2">
    <source>
        <dbReference type="ARBA" id="ARBA00017273"/>
    </source>
</evidence>
<dbReference type="AlphaFoldDB" id="A0A167WRL6"/>
<evidence type="ECO:0000313" key="5">
    <source>
        <dbReference type="EMBL" id="ANB78079.1"/>
    </source>
</evidence>
<evidence type="ECO:0000259" key="4">
    <source>
        <dbReference type="Pfam" id="PF14579"/>
    </source>
</evidence>
<name>A0A167WRL6_9BURK</name>
<dbReference type="GO" id="GO:0006260">
    <property type="term" value="P:DNA replication"/>
    <property type="evidence" value="ECO:0007669"/>
    <property type="project" value="InterPro"/>
</dbReference>
<dbReference type="GO" id="GO:0003676">
    <property type="term" value="F:nucleic acid binding"/>
    <property type="evidence" value="ECO:0007669"/>
    <property type="project" value="InterPro"/>
</dbReference>
<reference evidence="5 6" key="1">
    <citation type="journal article" date="2016" name="Gene">
        <title>PacBio SMRT assembly of a complex multi-replicon genome reveals chlorocatechol degradative operon in a region of genome plasticity.</title>
        <authorList>
            <person name="Ricker N."/>
            <person name="Shen S.Y."/>
            <person name="Goordial J."/>
            <person name="Jin S."/>
            <person name="Fulthorpe R.R."/>
        </authorList>
    </citation>
    <scope>NUCLEOTIDE SEQUENCE [LARGE SCALE GENOMIC DNA]</scope>
    <source>
        <strain evidence="5 6">OLGA172</strain>
        <plasmid evidence="6">polga2</plasmid>
    </source>
</reference>
<gene>
    <name evidence="5" type="ORF">AYM40_37625</name>
</gene>
<sequence length="222" mass="24269">MRDGAAERIETARAVKPFSSVSDLARRAQLDRHDLQVLAAASALSSLAGNRREALWESAAATPDRDMLAVARVDDETPDLGAPSEAEDMVNDYKSTGLTLGRHPLDLLRPVLREQRLMPAATLNGYRNGRLARACGLVTGRQRPGTANGVMFVTLEDETGNVNIIVWQSVLEKYRREALNASLLAVYGTWQSEGGVRHLVAQLLVDMSHLLGDLTLASRDFH</sequence>
<proteinExistence type="inferred from homology"/>
<dbReference type="GO" id="GO:0008408">
    <property type="term" value="F:3'-5' exonuclease activity"/>
    <property type="evidence" value="ECO:0007669"/>
    <property type="project" value="InterPro"/>
</dbReference>
<dbReference type="InterPro" id="IPR004805">
    <property type="entry name" value="DnaE2/DnaE/PolC"/>
</dbReference>
<evidence type="ECO:0000256" key="1">
    <source>
        <dbReference type="ARBA" id="ARBA00007391"/>
    </source>
</evidence>
<dbReference type="KEGG" id="buz:AYM40_37625"/>
<dbReference type="InterPro" id="IPR004365">
    <property type="entry name" value="NA-bd_OB_tRNA"/>
</dbReference>
<organism evidence="5 6">
    <name type="scientific">Paraburkholderia phytofirmans OLGA172</name>
    <dbReference type="NCBI Taxonomy" id="1417228"/>
    <lineage>
        <taxon>Bacteria</taxon>
        <taxon>Pseudomonadati</taxon>
        <taxon>Pseudomonadota</taxon>
        <taxon>Betaproteobacteria</taxon>
        <taxon>Burkholderiales</taxon>
        <taxon>Burkholderiaceae</taxon>
        <taxon>Paraburkholderia</taxon>
    </lineage>
</organism>
<feature type="domain" description="DNA polymerase helix-hairpin-helix motif" evidence="4">
    <location>
        <begin position="3"/>
        <end position="54"/>
    </location>
</feature>
<protein>
    <recommendedName>
        <fullName evidence="2">Error-prone DNA polymerase</fullName>
    </recommendedName>
</protein>
<dbReference type="PANTHER" id="PTHR32294">
    <property type="entry name" value="DNA POLYMERASE III SUBUNIT ALPHA"/>
    <property type="match status" value="1"/>
</dbReference>
<dbReference type="PANTHER" id="PTHR32294:SF4">
    <property type="entry name" value="ERROR-PRONE DNA POLYMERASE"/>
    <property type="match status" value="1"/>
</dbReference>
<dbReference type="CDD" id="cd04485">
    <property type="entry name" value="DnaE_OBF"/>
    <property type="match status" value="1"/>
</dbReference>
<dbReference type="Pfam" id="PF01336">
    <property type="entry name" value="tRNA_anti-codon"/>
    <property type="match status" value="1"/>
</dbReference>
<keyword evidence="6" id="KW-1185">Reference proteome</keyword>
<comment type="similarity">
    <text evidence="1">Belongs to the DNA polymerase type-C family. DnaE2 subfamily.</text>
</comment>
<geneLocation type="plasmid" evidence="6">
    <name>polga2</name>
</geneLocation>
<dbReference type="Proteomes" id="UP000076852">
    <property type="component" value="Plasmid pOLGA2"/>
</dbReference>
<dbReference type="EMBL" id="CP014581">
    <property type="protein sequence ID" value="ANB78079.1"/>
    <property type="molecule type" value="Genomic_DNA"/>
</dbReference>